<keyword evidence="13" id="KW-1185">Reference proteome</keyword>
<evidence type="ECO:0000256" key="6">
    <source>
        <dbReference type="ARBA" id="ARBA00022519"/>
    </source>
</evidence>
<feature type="transmembrane region" description="Helical" evidence="11">
    <location>
        <begin position="86"/>
        <end position="110"/>
    </location>
</feature>
<feature type="transmembrane region" description="Helical" evidence="11">
    <location>
        <begin position="185"/>
        <end position="204"/>
    </location>
</feature>
<dbReference type="InterPro" id="IPR050375">
    <property type="entry name" value="MFS_TsgA-like"/>
</dbReference>
<evidence type="ECO:0000256" key="7">
    <source>
        <dbReference type="ARBA" id="ARBA00022597"/>
    </source>
</evidence>
<dbReference type="InterPro" id="IPR005964">
    <property type="entry name" value="Glc/Gal_transptr_bac"/>
</dbReference>
<feature type="transmembrane region" description="Helical" evidence="11">
    <location>
        <begin position="274"/>
        <end position="293"/>
    </location>
</feature>
<dbReference type="PANTHER" id="PTHR43702">
    <property type="entry name" value="L-FUCOSE-PROTON SYMPORTER"/>
    <property type="match status" value="1"/>
</dbReference>
<reference evidence="12" key="1">
    <citation type="journal article" date="2014" name="Int. J. Syst. Evol. Microbiol.">
        <title>Complete genome sequence of Corynebacterium casei LMG S-19264T (=DSM 44701T), isolated from a smear-ripened cheese.</title>
        <authorList>
            <consortium name="US DOE Joint Genome Institute (JGI-PGF)"/>
            <person name="Walter F."/>
            <person name="Albersmeier A."/>
            <person name="Kalinowski J."/>
            <person name="Ruckert C."/>
        </authorList>
    </citation>
    <scope>NUCLEOTIDE SEQUENCE</scope>
    <source>
        <strain evidence="12">KCTC 22164</strain>
    </source>
</reference>
<keyword evidence="8 11" id="KW-0812">Transmembrane</keyword>
<keyword evidence="4" id="KW-0813">Transport</keyword>
<feature type="transmembrane region" description="Helical" evidence="11">
    <location>
        <begin position="300"/>
        <end position="318"/>
    </location>
</feature>
<dbReference type="AlphaFoldDB" id="A0A918MW91"/>
<comment type="function">
    <text evidence="1">Intake of glucose and galactose.</text>
</comment>
<evidence type="ECO:0000256" key="8">
    <source>
        <dbReference type="ARBA" id="ARBA00022692"/>
    </source>
</evidence>
<dbReference type="EMBL" id="BMXP01000002">
    <property type="protein sequence ID" value="GGW78111.1"/>
    <property type="molecule type" value="Genomic_DNA"/>
</dbReference>
<evidence type="ECO:0000256" key="4">
    <source>
        <dbReference type="ARBA" id="ARBA00022448"/>
    </source>
</evidence>
<evidence type="ECO:0000256" key="5">
    <source>
        <dbReference type="ARBA" id="ARBA00022475"/>
    </source>
</evidence>
<dbReference type="GO" id="GO:0005354">
    <property type="term" value="F:galactose transmembrane transporter activity"/>
    <property type="evidence" value="ECO:0007669"/>
    <property type="project" value="InterPro"/>
</dbReference>
<name>A0A918MW91_9ALTE</name>
<dbReference type="Gene3D" id="1.20.1250.20">
    <property type="entry name" value="MFS general substrate transporter like domains"/>
    <property type="match status" value="2"/>
</dbReference>
<dbReference type="RefSeq" id="WP_189403849.1">
    <property type="nucleotide sequence ID" value="NZ_BMXP01000002.1"/>
</dbReference>
<keyword evidence="7" id="KW-0762">Sugar transport</keyword>
<evidence type="ECO:0000256" key="3">
    <source>
        <dbReference type="ARBA" id="ARBA00009120"/>
    </source>
</evidence>
<proteinExistence type="inferred from homology"/>
<dbReference type="GO" id="GO:0005886">
    <property type="term" value="C:plasma membrane"/>
    <property type="evidence" value="ECO:0007669"/>
    <property type="project" value="UniProtKB-SubCell"/>
</dbReference>
<feature type="transmembrane region" description="Helical" evidence="11">
    <location>
        <begin position="383"/>
        <end position="403"/>
    </location>
</feature>
<keyword evidence="5" id="KW-1003">Cell membrane</keyword>
<organism evidence="12 13">
    <name type="scientific">Alteromonas halophila</name>
    <dbReference type="NCBI Taxonomy" id="516698"/>
    <lineage>
        <taxon>Bacteria</taxon>
        <taxon>Pseudomonadati</taxon>
        <taxon>Pseudomonadota</taxon>
        <taxon>Gammaproteobacteria</taxon>
        <taxon>Alteromonadales</taxon>
        <taxon>Alteromonadaceae</taxon>
        <taxon>Alteromonas/Salinimonas group</taxon>
        <taxon>Alteromonas</taxon>
    </lineage>
</organism>
<evidence type="ECO:0000313" key="12">
    <source>
        <dbReference type="EMBL" id="GGW78111.1"/>
    </source>
</evidence>
<dbReference type="InterPro" id="IPR011701">
    <property type="entry name" value="MFS"/>
</dbReference>
<dbReference type="Pfam" id="PF07690">
    <property type="entry name" value="MFS_1"/>
    <property type="match status" value="1"/>
</dbReference>
<dbReference type="CDD" id="cd17394">
    <property type="entry name" value="MFS_FucP_like"/>
    <property type="match status" value="1"/>
</dbReference>
<dbReference type="NCBIfam" id="TIGR01272">
    <property type="entry name" value="gluP"/>
    <property type="match status" value="1"/>
</dbReference>
<accession>A0A918MW91</accession>
<dbReference type="GO" id="GO:1904659">
    <property type="term" value="P:D-glucose transmembrane transport"/>
    <property type="evidence" value="ECO:0007669"/>
    <property type="project" value="InterPro"/>
</dbReference>
<evidence type="ECO:0000256" key="10">
    <source>
        <dbReference type="ARBA" id="ARBA00023136"/>
    </source>
</evidence>
<evidence type="ECO:0000313" key="13">
    <source>
        <dbReference type="Proteomes" id="UP000631300"/>
    </source>
</evidence>
<comment type="similarity">
    <text evidence="3">Belongs to the major facilitator superfamily. FHS transporter (TC 2.A.1.7) family.</text>
</comment>
<evidence type="ECO:0000256" key="1">
    <source>
        <dbReference type="ARBA" id="ARBA00003321"/>
    </source>
</evidence>
<sequence length="415" mass="44048">MDTQAQTSSPSRPSTSHFALWTLTSLFFMWGFITAMNDILIPHLKALFELTYTKAMLVQFCFFGAYFLISIPGGRLVSKIGYQRGIGVGLVTAAIGCLMFIPSAFLVQYWMFLTSLFVLASGVTILQVAANPLVTVMGPADTAESRLTMTQGFNSLGTTVAPIIGGILLFSSVEGGESVVQAEAVIAPYLGLAAVLIVMALIMVKISLPKPKDDDVDLPTDTDSSVLKHRHLALGVLGIFSYVGAEVAIGSFLVNYFGMDSVMGMTEGQASTYIAYYWGGAMVGRFIGAVLMQKVKPGRLLAFNAMLSCILIIVSVTGSGSLSMWSILAVGLCNSIMFPTIFSLALKGLGEQTPQGSGMLCLAIVGGAIVPLIQGVLADTIGLQLSFLLPVICYIYIAFYGLVGSVPVSNKEKSV</sequence>
<feature type="transmembrane region" description="Helical" evidence="11">
    <location>
        <begin position="324"/>
        <end position="346"/>
    </location>
</feature>
<feature type="transmembrane region" description="Helical" evidence="11">
    <location>
        <begin position="232"/>
        <end position="254"/>
    </location>
</feature>
<evidence type="ECO:0000256" key="2">
    <source>
        <dbReference type="ARBA" id="ARBA00004429"/>
    </source>
</evidence>
<dbReference type="Proteomes" id="UP000631300">
    <property type="component" value="Unassembled WGS sequence"/>
</dbReference>
<keyword evidence="9 11" id="KW-1133">Transmembrane helix</keyword>
<comment type="subcellular location">
    <subcellularLocation>
        <location evidence="2">Cell inner membrane</location>
        <topology evidence="2">Multi-pass membrane protein</topology>
    </subcellularLocation>
</comment>
<feature type="transmembrane region" description="Helical" evidence="11">
    <location>
        <begin position="116"/>
        <end position="140"/>
    </location>
</feature>
<gene>
    <name evidence="12" type="primary">fucP</name>
    <name evidence="12" type="ORF">GCM10007391_08340</name>
</gene>
<comment type="caution">
    <text evidence="12">The sequence shown here is derived from an EMBL/GenBank/DDBJ whole genome shotgun (WGS) entry which is preliminary data.</text>
</comment>
<reference evidence="12" key="2">
    <citation type="submission" date="2020-09" db="EMBL/GenBank/DDBJ databases">
        <authorList>
            <person name="Sun Q."/>
            <person name="Kim S."/>
        </authorList>
    </citation>
    <scope>NUCLEOTIDE SEQUENCE</scope>
    <source>
        <strain evidence="12">KCTC 22164</strain>
    </source>
</reference>
<evidence type="ECO:0000256" key="9">
    <source>
        <dbReference type="ARBA" id="ARBA00022989"/>
    </source>
</evidence>
<feature type="transmembrane region" description="Helical" evidence="11">
    <location>
        <begin position="152"/>
        <end position="173"/>
    </location>
</feature>
<feature type="transmembrane region" description="Helical" evidence="11">
    <location>
        <begin position="358"/>
        <end position="377"/>
    </location>
</feature>
<keyword evidence="10 11" id="KW-0472">Membrane</keyword>
<dbReference type="PANTHER" id="PTHR43702:SF3">
    <property type="entry name" value="PROTEIN TSGA"/>
    <property type="match status" value="1"/>
</dbReference>
<keyword evidence="6" id="KW-0997">Cell inner membrane</keyword>
<protein>
    <submittedName>
        <fullName evidence="12">MFS transporter</fullName>
    </submittedName>
</protein>
<feature type="transmembrane region" description="Helical" evidence="11">
    <location>
        <begin position="18"/>
        <end position="36"/>
    </location>
</feature>
<dbReference type="InterPro" id="IPR036259">
    <property type="entry name" value="MFS_trans_sf"/>
</dbReference>
<evidence type="ECO:0000256" key="11">
    <source>
        <dbReference type="SAM" id="Phobius"/>
    </source>
</evidence>
<feature type="transmembrane region" description="Helical" evidence="11">
    <location>
        <begin position="56"/>
        <end position="74"/>
    </location>
</feature>
<dbReference type="GO" id="GO:0055056">
    <property type="term" value="F:D-glucose transmembrane transporter activity"/>
    <property type="evidence" value="ECO:0007669"/>
    <property type="project" value="InterPro"/>
</dbReference>
<dbReference type="SUPFAM" id="SSF103473">
    <property type="entry name" value="MFS general substrate transporter"/>
    <property type="match status" value="1"/>
</dbReference>